<reference evidence="3 4" key="1">
    <citation type="submission" date="2022-05" db="EMBL/GenBank/DDBJ databases">
        <title>Seasonal and diel survey of microbial diversity of the Tyrrhenian coast.</title>
        <authorList>
            <person name="Gattoni G."/>
            <person name="Corral P."/>
        </authorList>
    </citation>
    <scope>NUCLEOTIDE SEQUENCE [LARGE SCALE GENOMIC DNA]</scope>
    <source>
        <strain evidence="3 4">V10</strain>
    </source>
</reference>
<protein>
    <submittedName>
        <fullName evidence="3">DUF4168 domain-containing protein</fullName>
    </submittedName>
</protein>
<gene>
    <name evidence="3" type="ORF">M3N55_04180</name>
</gene>
<evidence type="ECO:0000259" key="2">
    <source>
        <dbReference type="Pfam" id="PF13767"/>
    </source>
</evidence>
<dbReference type="Pfam" id="PF13767">
    <property type="entry name" value="DUF4168"/>
    <property type="match status" value="1"/>
</dbReference>
<evidence type="ECO:0000313" key="3">
    <source>
        <dbReference type="EMBL" id="MCL1627919.1"/>
    </source>
</evidence>
<organism evidence="3 4">
    <name type="scientific">Roseinatronobacter domitianus</name>
    <dbReference type="NCBI Taxonomy" id="2940293"/>
    <lineage>
        <taxon>Bacteria</taxon>
        <taxon>Pseudomonadati</taxon>
        <taxon>Pseudomonadota</taxon>
        <taxon>Alphaproteobacteria</taxon>
        <taxon>Rhodobacterales</taxon>
        <taxon>Paracoccaceae</taxon>
        <taxon>Roseinatronobacter</taxon>
    </lineage>
</organism>
<feature type="signal peptide" evidence="1">
    <location>
        <begin position="1"/>
        <end position="26"/>
    </location>
</feature>
<dbReference type="InterPro" id="IPR025433">
    <property type="entry name" value="DUF4168"/>
</dbReference>
<accession>A0ABT0M0W0</accession>
<dbReference type="Proteomes" id="UP001202550">
    <property type="component" value="Unassembled WGS sequence"/>
</dbReference>
<evidence type="ECO:0000256" key="1">
    <source>
        <dbReference type="SAM" id="SignalP"/>
    </source>
</evidence>
<feature type="chain" id="PRO_5046427791" evidence="1">
    <location>
        <begin position="27"/>
        <end position="126"/>
    </location>
</feature>
<proteinExistence type="predicted"/>
<keyword evidence="1" id="KW-0732">Signal</keyword>
<feature type="domain" description="DUF4168" evidence="2">
    <location>
        <begin position="40"/>
        <end position="114"/>
    </location>
</feature>
<keyword evidence="4" id="KW-1185">Reference proteome</keyword>
<comment type="caution">
    <text evidence="3">The sequence shown here is derived from an EMBL/GenBank/DDBJ whole genome shotgun (WGS) entry which is preliminary data.</text>
</comment>
<dbReference type="RefSeq" id="WP_249056694.1">
    <property type="nucleotide sequence ID" value="NZ_JALZWP010000003.1"/>
</dbReference>
<name>A0ABT0M0W0_9RHOB</name>
<evidence type="ECO:0000313" key="4">
    <source>
        <dbReference type="Proteomes" id="UP001202550"/>
    </source>
</evidence>
<dbReference type="EMBL" id="JALZWP010000003">
    <property type="protein sequence ID" value="MCL1627919.1"/>
    <property type="molecule type" value="Genomic_DNA"/>
</dbReference>
<sequence length="126" mass="13130">MTFKTTLTAAVLASGLALGTAPAVLAQTPPDGAVLVQEEGKLDSFVMAALAVDEVRNTYVAQLQTIEDETAQQALIEEANAAIVQAIENAEGIGLEEYVAIGEAASTDPEIAAQLESMMRERAPAQ</sequence>